<reference evidence="3" key="2">
    <citation type="journal article" date="2014" name="Int. J. Syst. Evol. Microbiol.">
        <title>Complete genome of a new Firmicutes species belonging to the dominant human colonic microbiota ('Ruminococcus bicirculans') reveals two chromosomes and a selective capacity to utilize plant glucans.</title>
        <authorList>
            <consortium name="NISC Comparative Sequencing Program"/>
            <person name="Wegmann U."/>
            <person name="Louis P."/>
            <person name="Goesmann A."/>
            <person name="Henrissat B."/>
            <person name="Duncan S.H."/>
            <person name="Flint H.J."/>
        </authorList>
    </citation>
    <scope>NUCLEOTIDE SEQUENCE</scope>
    <source>
        <strain evidence="3">CCM 7403</strain>
    </source>
</reference>
<organism evidence="4 5">
    <name type="scientific">Nocardioides daphniae</name>
    <dbReference type="NCBI Taxonomy" id="402297"/>
    <lineage>
        <taxon>Bacteria</taxon>
        <taxon>Bacillati</taxon>
        <taxon>Actinomycetota</taxon>
        <taxon>Actinomycetes</taxon>
        <taxon>Propionibacteriales</taxon>
        <taxon>Nocardioidaceae</taxon>
        <taxon>Nocardioides</taxon>
    </lineage>
</organism>
<name>A0A4V1CWK4_9ACTN</name>
<feature type="compositionally biased region" description="Basic and acidic residues" evidence="1">
    <location>
        <begin position="28"/>
        <end position="39"/>
    </location>
</feature>
<dbReference type="EMBL" id="CP038462">
    <property type="protein sequence ID" value="QCC77577.1"/>
    <property type="molecule type" value="Genomic_DNA"/>
</dbReference>
<evidence type="ECO:0000313" key="4">
    <source>
        <dbReference type="EMBL" id="QCC77577.1"/>
    </source>
</evidence>
<evidence type="ECO:0000256" key="1">
    <source>
        <dbReference type="SAM" id="MobiDB-lite"/>
    </source>
</evidence>
<feature type="region of interest" description="Disordered" evidence="1">
    <location>
        <begin position="27"/>
        <end position="63"/>
    </location>
</feature>
<evidence type="ECO:0000313" key="5">
    <source>
        <dbReference type="Proteomes" id="UP000297025"/>
    </source>
</evidence>
<gene>
    <name evidence="4" type="ORF">E2C04_11070</name>
    <name evidence="3" type="ORF">GCM10007231_32560</name>
</gene>
<reference evidence="3" key="5">
    <citation type="submission" date="2024-05" db="EMBL/GenBank/DDBJ databases">
        <authorList>
            <person name="Sun Q."/>
            <person name="Sedlacek I."/>
        </authorList>
    </citation>
    <scope>NUCLEOTIDE SEQUENCE</scope>
    <source>
        <strain evidence="3">CCM 7403</strain>
    </source>
</reference>
<dbReference type="RefSeq" id="WP_135832621.1">
    <property type="nucleotide sequence ID" value="NZ_BMCK01000006.1"/>
</dbReference>
<keyword evidence="2" id="KW-0732">Signal</keyword>
<dbReference type="KEGG" id="ndp:E2C04_11070"/>
<reference evidence="6" key="3">
    <citation type="journal article" date="2019" name="Int. J. Syst. Evol. Microbiol.">
        <title>The Global Catalogue of Microorganisms (GCM) 10K type strain sequencing project: providing services to taxonomists for standard genome sequencing and annotation.</title>
        <authorList>
            <consortium name="The Broad Institute Genomics Platform"/>
            <consortium name="The Broad Institute Genome Sequencing Center for Infectious Disease"/>
            <person name="Wu L."/>
            <person name="Ma J."/>
        </authorList>
    </citation>
    <scope>NUCLEOTIDE SEQUENCE [LARGE SCALE GENOMIC DNA]</scope>
    <source>
        <strain evidence="6">CCM 7403</strain>
    </source>
</reference>
<sequence>MMNLTRSAAIAVFLGLSLVACGSGASDSGEKAKSEKETEPTTFDVAGTISGPGGCGSQANGSVEDGARVTITDNSGKVLAFDELGEGVDVDTEEYMGPCRYDFVVYEVPVGETDVYGLTVGTTSAEPYLFKQDEAGSLSLTLGE</sequence>
<reference evidence="4 5" key="1">
    <citation type="journal article" date="2008" name="Int. J. Syst. Evol. Microbiol.">
        <title>Nocardioides daphniae sp. nov., isolated from Daphnia cucullata (Crustacea: Cladocera).</title>
        <authorList>
            <person name="Toth E.M."/>
            <person name="Keki Z."/>
            <person name="Homonnay Z.G."/>
            <person name="Borsodi A.K."/>
            <person name="Marialigeti K."/>
            <person name="Schumann P."/>
        </authorList>
    </citation>
    <scope>NUCLEOTIDE SEQUENCE [LARGE SCALE GENOMIC DNA]</scope>
    <source>
        <strain evidence="4 5">JCM 16608</strain>
    </source>
</reference>
<dbReference type="Proteomes" id="UP000630594">
    <property type="component" value="Unassembled WGS sequence"/>
</dbReference>
<protein>
    <recommendedName>
        <fullName evidence="7">Lipoprotein</fullName>
    </recommendedName>
</protein>
<evidence type="ECO:0000313" key="6">
    <source>
        <dbReference type="Proteomes" id="UP000630594"/>
    </source>
</evidence>
<feature type="signal peptide" evidence="2">
    <location>
        <begin position="1"/>
        <end position="25"/>
    </location>
</feature>
<reference evidence="4" key="4">
    <citation type="submission" date="2019-03" db="EMBL/GenBank/DDBJ databases">
        <authorList>
            <person name="Huang Y."/>
        </authorList>
    </citation>
    <scope>NUCLEOTIDE SEQUENCE</scope>
    <source>
        <strain evidence="4">JCM 16608</strain>
    </source>
</reference>
<evidence type="ECO:0000313" key="3">
    <source>
        <dbReference type="EMBL" id="GGD30588.1"/>
    </source>
</evidence>
<keyword evidence="6" id="KW-1185">Reference proteome</keyword>
<dbReference type="AlphaFoldDB" id="A0A4V1CWK4"/>
<dbReference type="PROSITE" id="PS51257">
    <property type="entry name" value="PROKAR_LIPOPROTEIN"/>
    <property type="match status" value="1"/>
</dbReference>
<evidence type="ECO:0008006" key="7">
    <source>
        <dbReference type="Google" id="ProtNLM"/>
    </source>
</evidence>
<accession>A0A4V1CWK4</accession>
<dbReference type="Proteomes" id="UP000297025">
    <property type="component" value="Chromosome"/>
</dbReference>
<evidence type="ECO:0000256" key="2">
    <source>
        <dbReference type="SAM" id="SignalP"/>
    </source>
</evidence>
<proteinExistence type="predicted"/>
<dbReference type="EMBL" id="BMCK01000006">
    <property type="protein sequence ID" value="GGD30588.1"/>
    <property type="molecule type" value="Genomic_DNA"/>
</dbReference>
<feature type="chain" id="PRO_5020799399" description="Lipoprotein" evidence="2">
    <location>
        <begin position="26"/>
        <end position="144"/>
    </location>
</feature>